<dbReference type="EMBL" id="PFFQ01000005">
    <property type="protein sequence ID" value="PIW19229.1"/>
    <property type="molecule type" value="Genomic_DNA"/>
</dbReference>
<organism evidence="1 2">
    <name type="scientific">bacterium (Candidatus Blackallbacteria) CG17_big_fil_post_rev_8_21_14_2_50_48_46</name>
    <dbReference type="NCBI Taxonomy" id="2014261"/>
    <lineage>
        <taxon>Bacteria</taxon>
        <taxon>Candidatus Blackallbacteria</taxon>
    </lineage>
</organism>
<protein>
    <recommendedName>
        <fullName evidence="3">Peptidase M48 domain-containing protein</fullName>
    </recommendedName>
</protein>
<gene>
    <name evidence="1" type="ORF">COW36_02115</name>
</gene>
<dbReference type="Proteomes" id="UP000231019">
    <property type="component" value="Unassembled WGS sequence"/>
</dbReference>
<evidence type="ECO:0008006" key="3">
    <source>
        <dbReference type="Google" id="ProtNLM"/>
    </source>
</evidence>
<reference evidence="1 2" key="1">
    <citation type="submission" date="2017-09" db="EMBL/GenBank/DDBJ databases">
        <title>Depth-based differentiation of microbial function through sediment-hosted aquifers and enrichment of novel symbionts in the deep terrestrial subsurface.</title>
        <authorList>
            <person name="Probst A.J."/>
            <person name="Ladd B."/>
            <person name="Jarett J.K."/>
            <person name="Geller-Mcgrath D.E."/>
            <person name="Sieber C.M."/>
            <person name="Emerson J.B."/>
            <person name="Anantharaman K."/>
            <person name="Thomas B.C."/>
            <person name="Malmstrom R."/>
            <person name="Stieglmeier M."/>
            <person name="Klingl A."/>
            <person name="Woyke T."/>
            <person name="Ryan C.M."/>
            <person name="Banfield J.F."/>
        </authorList>
    </citation>
    <scope>NUCLEOTIDE SEQUENCE [LARGE SCALE GENOMIC DNA]</scope>
    <source>
        <strain evidence="1">CG17_big_fil_post_rev_8_21_14_2_50_48_46</strain>
    </source>
</reference>
<accession>A0A2M7GAP5</accession>
<dbReference type="AlphaFoldDB" id="A0A2M7GAP5"/>
<name>A0A2M7GAP5_9BACT</name>
<evidence type="ECO:0000313" key="1">
    <source>
        <dbReference type="EMBL" id="PIW19229.1"/>
    </source>
</evidence>
<sequence length="241" mass="28251">MFNLWVKVQILCILLLTLDFWQLNQPAQASEQIGAWVRSLVQEAYPELNAESLTISTFSEPDSYFQSNFEPLSLLNAHPVYKIQYNPLIWQKQCPPEAIKGILAHELAHTLDYHQGKIPGLFLLLNQIRLYPGLRRYERRTDLQAIYRGYGQGLKRYRDWIYAQLSLEERIRKQEIYFTPTEITLIENAFKLAEKSNQREALFQYWYAQTPLNQSEIQAGLRHFKLEADLGIRADAHSPHN</sequence>
<evidence type="ECO:0000313" key="2">
    <source>
        <dbReference type="Proteomes" id="UP000231019"/>
    </source>
</evidence>
<proteinExistence type="predicted"/>
<comment type="caution">
    <text evidence="1">The sequence shown here is derived from an EMBL/GenBank/DDBJ whole genome shotgun (WGS) entry which is preliminary data.</text>
</comment>